<dbReference type="CDD" id="cd07377">
    <property type="entry name" value="WHTH_GntR"/>
    <property type="match status" value="1"/>
</dbReference>
<sequence>MGKFSKIKARSRTSMVVDELSTSIIKGELADGELLPPENRLCESFGVSRSILREAIKVLASKGLVEVRQGHGTRVRIPHDEIPEEALNTYLMTNPPSLLQLMEVRIPLEIEIAKLAAQRCQEMHIAMLEESLQHMQADLDDFEAVVEADDAFHQVIIEATENPIFRIIMRPLLKYLHLSRQLTVGHFGSAIVIRQHREVYEAIRDHDQVAAEQYMRAQMEVTLKHLQEIDRRQPDLLQPTL</sequence>
<dbReference type="InterPro" id="IPR000524">
    <property type="entry name" value="Tscrpt_reg_HTH_GntR"/>
</dbReference>
<dbReference type="PRINTS" id="PR00035">
    <property type="entry name" value="HTHGNTR"/>
</dbReference>
<reference evidence="5" key="1">
    <citation type="submission" date="2019-11" db="EMBL/GenBank/DDBJ databases">
        <title>Microbial mats filling the niche in hypersaline microbial mats.</title>
        <authorList>
            <person name="Wong H.L."/>
            <person name="Macleod F.I."/>
            <person name="White R.A. III"/>
            <person name="Burns B.P."/>
        </authorList>
    </citation>
    <scope>NUCLEOTIDE SEQUENCE</scope>
    <source>
        <strain evidence="5">Rbin_158</strain>
    </source>
</reference>
<evidence type="ECO:0000313" key="5">
    <source>
        <dbReference type="EMBL" id="MBD3324999.1"/>
    </source>
</evidence>
<dbReference type="PANTHER" id="PTHR43537">
    <property type="entry name" value="TRANSCRIPTIONAL REGULATOR, GNTR FAMILY"/>
    <property type="match status" value="1"/>
</dbReference>
<dbReference type="InterPro" id="IPR036388">
    <property type="entry name" value="WH-like_DNA-bd_sf"/>
</dbReference>
<dbReference type="Gene3D" id="1.20.120.530">
    <property type="entry name" value="GntR ligand-binding domain-like"/>
    <property type="match status" value="1"/>
</dbReference>
<dbReference type="EMBL" id="WJJP01000333">
    <property type="protein sequence ID" value="MBD3324999.1"/>
    <property type="molecule type" value="Genomic_DNA"/>
</dbReference>
<name>A0A9D5JVG1_9BACT</name>
<comment type="caution">
    <text evidence="5">The sequence shown here is derived from an EMBL/GenBank/DDBJ whole genome shotgun (WGS) entry which is preliminary data.</text>
</comment>
<dbReference type="SMART" id="SM00895">
    <property type="entry name" value="FCD"/>
    <property type="match status" value="1"/>
</dbReference>
<evidence type="ECO:0000256" key="3">
    <source>
        <dbReference type="ARBA" id="ARBA00023163"/>
    </source>
</evidence>
<feature type="domain" description="HTH gntR-type" evidence="4">
    <location>
        <begin position="10"/>
        <end position="78"/>
    </location>
</feature>
<gene>
    <name evidence="5" type="ORF">GF339_10470</name>
</gene>
<keyword evidence="3" id="KW-0804">Transcription</keyword>
<dbReference type="AlphaFoldDB" id="A0A9D5JVG1"/>
<evidence type="ECO:0000256" key="1">
    <source>
        <dbReference type="ARBA" id="ARBA00023015"/>
    </source>
</evidence>
<keyword evidence="1" id="KW-0805">Transcription regulation</keyword>
<dbReference type="Proteomes" id="UP000649604">
    <property type="component" value="Unassembled WGS sequence"/>
</dbReference>
<evidence type="ECO:0000313" key="6">
    <source>
        <dbReference type="Proteomes" id="UP000649604"/>
    </source>
</evidence>
<dbReference type="PROSITE" id="PS50949">
    <property type="entry name" value="HTH_GNTR"/>
    <property type="match status" value="1"/>
</dbReference>
<dbReference type="SUPFAM" id="SSF48008">
    <property type="entry name" value="GntR ligand-binding domain-like"/>
    <property type="match status" value="1"/>
</dbReference>
<dbReference type="InterPro" id="IPR036390">
    <property type="entry name" value="WH_DNA-bd_sf"/>
</dbReference>
<dbReference type="InterPro" id="IPR008920">
    <property type="entry name" value="TF_FadR/GntR_C"/>
</dbReference>
<dbReference type="InterPro" id="IPR011711">
    <property type="entry name" value="GntR_C"/>
</dbReference>
<dbReference type="GO" id="GO:0003700">
    <property type="term" value="F:DNA-binding transcription factor activity"/>
    <property type="evidence" value="ECO:0007669"/>
    <property type="project" value="InterPro"/>
</dbReference>
<dbReference type="SUPFAM" id="SSF46785">
    <property type="entry name" value="Winged helix' DNA-binding domain"/>
    <property type="match status" value="1"/>
</dbReference>
<organism evidence="5 6">
    <name type="scientific">candidate division KSB3 bacterium</name>
    <dbReference type="NCBI Taxonomy" id="2044937"/>
    <lineage>
        <taxon>Bacteria</taxon>
        <taxon>candidate division KSB3</taxon>
    </lineage>
</organism>
<keyword evidence="2" id="KW-0238">DNA-binding</keyword>
<dbReference type="Pfam" id="PF00392">
    <property type="entry name" value="GntR"/>
    <property type="match status" value="1"/>
</dbReference>
<proteinExistence type="predicted"/>
<protein>
    <submittedName>
        <fullName evidence="5">FCD domain-containing protein</fullName>
    </submittedName>
</protein>
<evidence type="ECO:0000259" key="4">
    <source>
        <dbReference type="PROSITE" id="PS50949"/>
    </source>
</evidence>
<accession>A0A9D5JVG1</accession>
<dbReference type="GO" id="GO:0003677">
    <property type="term" value="F:DNA binding"/>
    <property type="evidence" value="ECO:0007669"/>
    <property type="project" value="UniProtKB-KW"/>
</dbReference>
<dbReference type="Pfam" id="PF07729">
    <property type="entry name" value="FCD"/>
    <property type="match status" value="1"/>
</dbReference>
<evidence type="ECO:0000256" key="2">
    <source>
        <dbReference type="ARBA" id="ARBA00023125"/>
    </source>
</evidence>
<dbReference type="Gene3D" id="1.10.10.10">
    <property type="entry name" value="Winged helix-like DNA-binding domain superfamily/Winged helix DNA-binding domain"/>
    <property type="match status" value="1"/>
</dbReference>
<dbReference type="SMART" id="SM00345">
    <property type="entry name" value="HTH_GNTR"/>
    <property type="match status" value="1"/>
</dbReference>
<dbReference type="PANTHER" id="PTHR43537:SF5">
    <property type="entry name" value="UXU OPERON TRANSCRIPTIONAL REGULATOR"/>
    <property type="match status" value="1"/>
</dbReference>